<dbReference type="Pfam" id="PF20720">
    <property type="entry name" value="nSTAND3"/>
    <property type="match status" value="1"/>
</dbReference>
<dbReference type="InterPro" id="IPR027417">
    <property type="entry name" value="P-loop_NTPase"/>
</dbReference>
<dbReference type="RefSeq" id="WP_103033069.1">
    <property type="nucleotide sequence ID" value="NZ_JACAQE010000010.1"/>
</dbReference>
<sequence>MDDYNDRGAQGSDGNPAFHGFIYQKKVTVWIALQLLLNRVDGCNEIIVEPVSQEDVEACIDDEESTVSIGGVHKLLIQIKNRGKGYWTASAFSELVKDRVARSASGPGTRPRGKALLLEDPSRRYIFITNCSVAGELAVAELKNVDEALDPSFLPPKLTEIEAEQQALTGRWGLIQNLTENDLRARIHDLLESRGKVPISNLPAAIDKLERLVERRMAGLVEPLTRDHVRDVITSEGGGAVRDQELREFIAPPALARAESLLDTFHAVMLIGPPGYGKSLIAKNMVHALRERQRPYEVVRESAGLAAIEHYLAQRGLYVFHLDDPWGQSKLEADADKWVIQLPRLLARASADKLFIITSRTDILRQSRVGEDEEPWRSLTCEVSDSDYGDDVKWNILEKKLEQAQAWMLPFAERYRSGLLQDLQSPLAIDRFCKGLLACGDESVALIEQLVDQAQVSSIRQIVRQQVLGWPERGVECATVIWAMIRRNQRISFEGLSTIRRALDDLSPPLSIDLERFVQHFLISTLDEDEKEEIGAHGKVIEAFEEVITDSPAVLERTLGRCVEALYAQWCDDPACLNALINLLEAISSLWPQKLRLNRVQQDKVDEFLRKCIATTDDFQFDYYFDRIIRWGSERCAIARFLRDLTAFKPVASGREVKYWSAPALSPEFRRVLERDPLIPRLLSSWIRYRFIDGDIVYDGPQLFTWLTGLGGNLGEAWAQSCNWAAPAGRNQPNTLALFQCAALAGAFHYDDEMFSLIEGIEDGLREHRYEVGDYQEQSFQGIDDASIELLFKNMLDDDQELVHRLTMAYVQMRRRNDGYQWIEGHPRHDLILPAWSMTLDEQSSQVSALERESLELLKRAYDQSLILADHDLEGICEDLDIPDIDDFLQLEPMKIVEELLSLETQRNGDPHELIEQMYYLENLAVAKALREAVGRMDAVSVRKHLPSLMEHDHADVRRHAVSFFAGLVEPLGLNRYWLYNGASDKSAHVRLELAKVIGHFKWQDGVECLISLLSDCRDYQADEGGPRFEVARAAARTLAGMHNLSEEHRQAIRTFLSQPPRDLQDPVVNDLLNRSFPRSAWECSP</sequence>
<organism evidence="2 3">
    <name type="scientific">Pseudomonas gingeri</name>
    <dbReference type="NCBI Taxonomy" id="117681"/>
    <lineage>
        <taxon>Bacteria</taxon>
        <taxon>Pseudomonadati</taxon>
        <taxon>Pseudomonadota</taxon>
        <taxon>Gammaproteobacteria</taxon>
        <taxon>Pseudomonadales</taxon>
        <taxon>Pseudomonadaceae</taxon>
        <taxon>Pseudomonas</taxon>
    </lineage>
</organism>
<gene>
    <name evidence="2" type="ORF">HX845_29350</name>
</gene>
<dbReference type="Proteomes" id="UP000517547">
    <property type="component" value="Unassembled WGS sequence"/>
</dbReference>
<feature type="domain" description="Novel STAND NTPase 3" evidence="1">
    <location>
        <begin position="249"/>
        <end position="402"/>
    </location>
</feature>
<evidence type="ECO:0000313" key="2">
    <source>
        <dbReference type="EMBL" id="NWC17794.1"/>
    </source>
</evidence>
<protein>
    <recommendedName>
        <fullName evidence="1">Novel STAND NTPase 3 domain-containing protein</fullName>
    </recommendedName>
</protein>
<reference evidence="2 3" key="1">
    <citation type="submission" date="2020-04" db="EMBL/GenBank/DDBJ databases">
        <title>Molecular characterization of pseudomonads from Agaricus bisporus reveal novel blotch 2 pathogens in Western Europe.</title>
        <authorList>
            <person name="Taparia T."/>
            <person name="Krijger M."/>
            <person name="Haynes E."/>
            <person name="Elpinstone J.G."/>
            <person name="Noble R."/>
            <person name="Van Der Wolf J."/>
        </authorList>
    </citation>
    <scope>NUCLEOTIDE SEQUENCE [LARGE SCALE GENOMIC DNA]</scope>
    <source>
        <strain evidence="2 3">IPO3738</strain>
    </source>
</reference>
<dbReference type="SUPFAM" id="SSF48371">
    <property type="entry name" value="ARM repeat"/>
    <property type="match status" value="1"/>
</dbReference>
<dbReference type="EMBL" id="JACAQE010000010">
    <property type="protein sequence ID" value="NWC17794.1"/>
    <property type="molecule type" value="Genomic_DNA"/>
</dbReference>
<comment type="caution">
    <text evidence="2">The sequence shown here is derived from an EMBL/GenBank/DDBJ whole genome shotgun (WGS) entry which is preliminary data.</text>
</comment>
<accession>A0A7Y7Y510</accession>
<dbReference type="AlphaFoldDB" id="A0A7Y7Y510"/>
<proteinExistence type="predicted"/>
<dbReference type="InterPro" id="IPR016024">
    <property type="entry name" value="ARM-type_fold"/>
</dbReference>
<dbReference type="InterPro" id="IPR011989">
    <property type="entry name" value="ARM-like"/>
</dbReference>
<dbReference type="SUPFAM" id="SSF52540">
    <property type="entry name" value="P-loop containing nucleoside triphosphate hydrolases"/>
    <property type="match status" value="1"/>
</dbReference>
<dbReference type="Gene3D" id="1.25.10.10">
    <property type="entry name" value="Leucine-rich Repeat Variant"/>
    <property type="match status" value="1"/>
</dbReference>
<name>A0A7Y7Y510_9PSED</name>
<dbReference type="InterPro" id="IPR049050">
    <property type="entry name" value="nSTAND3"/>
</dbReference>
<evidence type="ECO:0000313" key="3">
    <source>
        <dbReference type="Proteomes" id="UP000517547"/>
    </source>
</evidence>
<evidence type="ECO:0000259" key="1">
    <source>
        <dbReference type="Pfam" id="PF20720"/>
    </source>
</evidence>